<dbReference type="Pfam" id="PF00689">
    <property type="entry name" value="Cation_ATPase_C"/>
    <property type="match status" value="1"/>
</dbReference>
<dbReference type="InterPro" id="IPR050510">
    <property type="entry name" value="Cation_transp_ATPase_P-type"/>
</dbReference>
<dbReference type="GO" id="GO:0006883">
    <property type="term" value="P:intracellular sodium ion homeostasis"/>
    <property type="evidence" value="ECO:0007669"/>
    <property type="project" value="TreeGrafter"/>
</dbReference>
<feature type="transmembrane region" description="Helical" evidence="9">
    <location>
        <begin position="815"/>
        <end position="837"/>
    </location>
</feature>
<dbReference type="InterPro" id="IPR001757">
    <property type="entry name" value="P_typ_ATPase"/>
</dbReference>
<dbReference type="GO" id="GO:1902600">
    <property type="term" value="P:proton transmembrane transport"/>
    <property type="evidence" value="ECO:0007669"/>
    <property type="project" value="TreeGrafter"/>
</dbReference>
<comment type="subcellular location">
    <subcellularLocation>
        <location evidence="1">Cell membrane</location>
        <topology evidence="1">Multi-pass membrane protein</topology>
    </subcellularLocation>
</comment>
<feature type="domain" description="Cation-transporting P-type ATPase N-terminal" evidence="10">
    <location>
        <begin position="6"/>
        <end position="80"/>
    </location>
</feature>
<comment type="caution">
    <text evidence="11">The sequence shown here is derived from an EMBL/GenBank/DDBJ whole genome shotgun (WGS) entry which is preliminary data.</text>
</comment>
<dbReference type="Proteomes" id="UP000231472">
    <property type="component" value="Unassembled WGS sequence"/>
</dbReference>
<dbReference type="SUPFAM" id="SSF56784">
    <property type="entry name" value="HAD-like"/>
    <property type="match status" value="1"/>
</dbReference>
<dbReference type="GO" id="GO:0005886">
    <property type="term" value="C:plasma membrane"/>
    <property type="evidence" value="ECO:0007669"/>
    <property type="project" value="UniProtKB-SubCell"/>
</dbReference>
<protein>
    <recommendedName>
        <fullName evidence="10">Cation-transporting P-type ATPase N-terminal domain-containing protein</fullName>
    </recommendedName>
</protein>
<evidence type="ECO:0000313" key="11">
    <source>
        <dbReference type="EMBL" id="PIS39985.1"/>
    </source>
</evidence>
<evidence type="ECO:0000256" key="5">
    <source>
        <dbReference type="ARBA" id="ARBA00022741"/>
    </source>
</evidence>
<keyword evidence="4 9" id="KW-0812">Transmembrane</keyword>
<comment type="similarity">
    <text evidence="2">Belongs to the cation transport ATPase (P-type) (TC 3.A.3) family. Type IIA subfamily.</text>
</comment>
<evidence type="ECO:0000256" key="8">
    <source>
        <dbReference type="ARBA" id="ARBA00023136"/>
    </source>
</evidence>
<reference evidence="12" key="1">
    <citation type="submission" date="2017-09" db="EMBL/GenBank/DDBJ databases">
        <title>Depth-based differentiation of microbial function through sediment-hosted aquifers and enrichment of novel symbionts in the deep terrestrial subsurface.</title>
        <authorList>
            <person name="Probst A.J."/>
            <person name="Ladd B."/>
            <person name="Jarett J.K."/>
            <person name="Geller-Mcgrath D.E."/>
            <person name="Sieber C.M.K."/>
            <person name="Emerson J.B."/>
            <person name="Anantharaman K."/>
            <person name="Thomas B.C."/>
            <person name="Malmstrom R."/>
            <person name="Stieglmeier M."/>
            <person name="Klingl A."/>
            <person name="Woyke T."/>
            <person name="Ryan C.M."/>
            <person name="Banfield J.F."/>
        </authorList>
    </citation>
    <scope>NUCLEOTIDE SEQUENCE [LARGE SCALE GENOMIC DNA]</scope>
</reference>
<dbReference type="Pfam" id="PF13246">
    <property type="entry name" value="Cation_ATPase"/>
    <property type="match status" value="1"/>
</dbReference>
<evidence type="ECO:0000259" key="10">
    <source>
        <dbReference type="SMART" id="SM00831"/>
    </source>
</evidence>
<gene>
    <name evidence="11" type="ORF">COT32_02175</name>
</gene>
<dbReference type="SUPFAM" id="SSF81660">
    <property type="entry name" value="Metal cation-transporting ATPase, ATP-binding domain N"/>
    <property type="match status" value="1"/>
</dbReference>
<dbReference type="InterPro" id="IPR023298">
    <property type="entry name" value="ATPase_P-typ_TM_dom_sf"/>
</dbReference>
<keyword evidence="8 9" id="KW-0472">Membrane</keyword>
<dbReference type="NCBIfam" id="TIGR01494">
    <property type="entry name" value="ATPase_P-type"/>
    <property type="match status" value="3"/>
</dbReference>
<dbReference type="InterPro" id="IPR006068">
    <property type="entry name" value="ATPase_P-typ_cation-transptr_C"/>
</dbReference>
<dbReference type="SUPFAM" id="SSF81665">
    <property type="entry name" value="Calcium ATPase, transmembrane domain M"/>
    <property type="match status" value="1"/>
</dbReference>
<dbReference type="GO" id="GO:0005391">
    <property type="term" value="F:P-type sodium:potassium-exchanging transporter activity"/>
    <property type="evidence" value="ECO:0007669"/>
    <property type="project" value="TreeGrafter"/>
</dbReference>
<evidence type="ECO:0000256" key="1">
    <source>
        <dbReference type="ARBA" id="ARBA00004651"/>
    </source>
</evidence>
<dbReference type="InterPro" id="IPR023214">
    <property type="entry name" value="HAD_sf"/>
</dbReference>
<keyword evidence="5" id="KW-0547">Nucleotide-binding</keyword>
<dbReference type="AlphaFoldDB" id="A0A2H0YN99"/>
<evidence type="ECO:0000256" key="9">
    <source>
        <dbReference type="SAM" id="Phobius"/>
    </source>
</evidence>
<dbReference type="Pfam" id="PF00690">
    <property type="entry name" value="Cation_ATPase_N"/>
    <property type="match status" value="1"/>
</dbReference>
<dbReference type="SUPFAM" id="SSF81653">
    <property type="entry name" value="Calcium ATPase, transduction domain A"/>
    <property type="match status" value="1"/>
</dbReference>
<dbReference type="GO" id="GO:0016887">
    <property type="term" value="F:ATP hydrolysis activity"/>
    <property type="evidence" value="ECO:0007669"/>
    <property type="project" value="InterPro"/>
</dbReference>
<evidence type="ECO:0000313" key="12">
    <source>
        <dbReference type="Proteomes" id="UP000231472"/>
    </source>
</evidence>
<evidence type="ECO:0000256" key="4">
    <source>
        <dbReference type="ARBA" id="ARBA00022692"/>
    </source>
</evidence>
<keyword evidence="6" id="KW-0067">ATP-binding</keyword>
<evidence type="ECO:0000256" key="2">
    <source>
        <dbReference type="ARBA" id="ARBA00005675"/>
    </source>
</evidence>
<dbReference type="PANTHER" id="PTHR43294">
    <property type="entry name" value="SODIUM/POTASSIUM-TRANSPORTING ATPASE SUBUNIT ALPHA"/>
    <property type="match status" value="1"/>
</dbReference>
<dbReference type="InterPro" id="IPR008250">
    <property type="entry name" value="ATPase_P-typ_transduc_dom_A_sf"/>
</dbReference>
<feature type="transmembrane region" description="Helical" evidence="9">
    <location>
        <begin position="277"/>
        <end position="299"/>
    </location>
</feature>
<dbReference type="PRINTS" id="PR00119">
    <property type="entry name" value="CATATPASE"/>
</dbReference>
<dbReference type="Pfam" id="PF00122">
    <property type="entry name" value="E1-E2_ATPase"/>
    <property type="match status" value="1"/>
</dbReference>
<feature type="transmembrane region" description="Helical" evidence="9">
    <location>
        <begin position="751"/>
        <end position="772"/>
    </location>
</feature>
<evidence type="ECO:0000256" key="3">
    <source>
        <dbReference type="ARBA" id="ARBA00022475"/>
    </source>
</evidence>
<dbReference type="EMBL" id="PEYC01000043">
    <property type="protein sequence ID" value="PIS39985.1"/>
    <property type="molecule type" value="Genomic_DNA"/>
</dbReference>
<dbReference type="GO" id="GO:1990573">
    <property type="term" value="P:potassium ion import across plasma membrane"/>
    <property type="evidence" value="ECO:0007669"/>
    <property type="project" value="TreeGrafter"/>
</dbReference>
<feature type="transmembrane region" description="Helical" evidence="9">
    <location>
        <begin position="849"/>
        <end position="866"/>
    </location>
</feature>
<sequence length="884" mass="100375">MKEKIIWHNVSKEEAIKLLRSESIFGLEENEVKSRQERYGKNLIPEKKKTPEIFLFLKQFKNPLIYLIFLASIFSLFLKKFFDAIFILIVILITGTTAYFQERKTSKILEELKKIVKIKALVQRKGRKAEIDSEELVSGDIIFLKAGDKIPADGRLIESQDLEINEMALTGEWLPSKKQTEILPKETVLADRENMVYMGTMIENGIGKAIITDIGKNTEMGKIALSLQEEKEKKTLLEERLMSFSKYYGIFVFSLLILIFLFGILKKIPMEDFLTTIVATGVSAVPEGLLPAVTVILVVGMKRILRKKGLVRKLSNLETLGSTQVILTDKTGALTEGKMRVAKILVGGEFFGEASKNHNLALEIAALASEAFIENPEDAIEKWRIRGNPTAKALLLAAIESGIDVEKLRKKMIKIEELPFSPKRKYYAVLYQTKEIERTLYIVGAPERILGFSNFLRVGEKEEKLDKDKLNLIYQNLENLTQKGFRVLGFGYKKLQNLEQIKNLEELTKSIVFTGLFVLKDSLRENAKRAIETCQKMGIKPVIVTGDHLLTAKAIAEELGLAVEEENILEAKDLDGLSDKDLSERIEKINVFARVDPSHKSRIVDRWQEKGKVVAMTGDGINDAPALRRADVGLALGSGTDLAKETSDLVLLDDNFLTIVNSIEEGRGIFDRIRNVTVYLVSNDFTELGFIFTSVLFGFPLPLLATQILWINVVEDTAPAIALTLEKREKEVLIEKPRSRKENVLNSSTRIWMLAIGFVTVMAELIFFLLYLKFGFSLEKARTFLFLATTIETFYLAFSHRSLRHKIIRKDIFSNLYLNVAILFGIFLLTFGIYNPIFQKFLHTVPLGFLDWFFVILCVFIEAAILEKIKDRLFIKQKSPPLHF</sequence>
<dbReference type="SMART" id="SM00831">
    <property type="entry name" value="Cation_ATPase_N"/>
    <property type="match status" value="1"/>
</dbReference>
<proteinExistence type="inferred from homology"/>
<name>A0A2H0YN99_9BACT</name>
<dbReference type="InterPro" id="IPR004014">
    <property type="entry name" value="ATPase_P-typ_cation-transptr_N"/>
</dbReference>
<evidence type="ECO:0000256" key="7">
    <source>
        <dbReference type="ARBA" id="ARBA00022989"/>
    </source>
</evidence>
<feature type="transmembrane region" description="Helical" evidence="9">
    <location>
        <begin position="63"/>
        <end position="78"/>
    </location>
</feature>
<feature type="transmembrane region" description="Helical" evidence="9">
    <location>
        <begin position="84"/>
        <end position="100"/>
    </location>
</feature>
<feature type="transmembrane region" description="Helical" evidence="9">
    <location>
        <begin position="247"/>
        <end position="265"/>
    </location>
</feature>
<dbReference type="Gene3D" id="3.40.1110.10">
    <property type="entry name" value="Calcium-transporting ATPase, cytoplasmic domain N"/>
    <property type="match status" value="1"/>
</dbReference>
<dbReference type="Gene3D" id="1.20.1110.10">
    <property type="entry name" value="Calcium-transporting ATPase, transmembrane domain"/>
    <property type="match status" value="1"/>
</dbReference>
<keyword evidence="3" id="KW-1003">Cell membrane</keyword>
<dbReference type="GO" id="GO:0005524">
    <property type="term" value="F:ATP binding"/>
    <property type="evidence" value="ECO:0007669"/>
    <property type="project" value="UniProtKB-KW"/>
</dbReference>
<accession>A0A2H0YN99</accession>
<dbReference type="Gene3D" id="3.40.50.1000">
    <property type="entry name" value="HAD superfamily/HAD-like"/>
    <property type="match status" value="1"/>
</dbReference>
<evidence type="ECO:0000256" key="6">
    <source>
        <dbReference type="ARBA" id="ARBA00022840"/>
    </source>
</evidence>
<dbReference type="GO" id="GO:0030007">
    <property type="term" value="P:intracellular potassium ion homeostasis"/>
    <property type="evidence" value="ECO:0007669"/>
    <property type="project" value="TreeGrafter"/>
</dbReference>
<dbReference type="InterPro" id="IPR059000">
    <property type="entry name" value="ATPase_P-type_domA"/>
</dbReference>
<dbReference type="PANTHER" id="PTHR43294:SF21">
    <property type="entry name" value="CATION TRANSPORTING ATPASE"/>
    <property type="match status" value="1"/>
</dbReference>
<dbReference type="PRINTS" id="PR00120">
    <property type="entry name" value="HATPASE"/>
</dbReference>
<keyword evidence="7 9" id="KW-1133">Transmembrane helix</keyword>
<dbReference type="InterPro" id="IPR023299">
    <property type="entry name" value="ATPase_P-typ_cyto_dom_N"/>
</dbReference>
<organism evidence="11 12">
    <name type="scientific">Candidatus Nealsonbacteria bacterium CG08_land_8_20_14_0_20_36_22</name>
    <dbReference type="NCBI Taxonomy" id="1974704"/>
    <lineage>
        <taxon>Bacteria</taxon>
        <taxon>Candidatus Nealsoniibacteriota</taxon>
    </lineage>
</organism>
<dbReference type="GO" id="GO:0036376">
    <property type="term" value="P:sodium ion export across plasma membrane"/>
    <property type="evidence" value="ECO:0007669"/>
    <property type="project" value="TreeGrafter"/>
</dbReference>
<dbReference type="InterPro" id="IPR036412">
    <property type="entry name" value="HAD-like_sf"/>
</dbReference>
<dbReference type="Gene3D" id="2.70.150.10">
    <property type="entry name" value="Calcium-transporting ATPase, cytoplasmic transduction domain A"/>
    <property type="match status" value="1"/>
</dbReference>